<sequence length="84" mass="9400">MNDVTPPMPAIGRHHWLSGRHLPAHPLFELLTVDHYRCDPGTPRVPADDQWAHFWMAIGRPELGGLGTVPRSTTNRTDLLNVQG</sequence>
<evidence type="ECO:0000313" key="3">
    <source>
        <dbReference type="Proteomes" id="UP000235392"/>
    </source>
</evidence>
<evidence type="ECO:0000313" key="1">
    <source>
        <dbReference type="EMBL" id="PLW18198.1"/>
    </source>
</evidence>
<name>A0A2N5SY84_9BASI</name>
<evidence type="ECO:0000313" key="2">
    <source>
        <dbReference type="EMBL" id="PLW50941.1"/>
    </source>
</evidence>
<accession>A0A2N5SY84</accession>
<reference evidence="1 3" key="1">
    <citation type="submission" date="2017-11" db="EMBL/GenBank/DDBJ databases">
        <title>De novo assembly and phasing of dikaryotic genomes from two isolates of Puccinia coronata f. sp. avenae, the causal agent of oat crown rust.</title>
        <authorList>
            <person name="Miller M.E."/>
            <person name="Zhang Y."/>
            <person name="Omidvar V."/>
            <person name="Sperschneider J."/>
            <person name="Schwessinger B."/>
            <person name="Raley C."/>
            <person name="Palmer J.M."/>
            <person name="Garnica D."/>
            <person name="Upadhyaya N."/>
            <person name="Rathjen J."/>
            <person name="Taylor J.M."/>
            <person name="Park R.F."/>
            <person name="Dodds P.N."/>
            <person name="Hirsch C.D."/>
            <person name="Kianian S.F."/>
            <person name="Figueroa M."/>
        </authorList>
    </citation>
    <scope>NUCLEOTIDE SEQUENCE [LARGE SCALE GENOMIC DNA]</scope>
    <source>
        <strain evidence="1">12SD80</strain>
    </source>
</reference>
<organism evidence="1 3">
    <name type="scientific">Puccinia coronata f. sp. avenae</name>
    <dbReference type="NCBI Taxonomy" id="200324"/>
    <lineage>
        <taxon>Eukaryota</taxon>
        <taxon>Fungi</taxon>
        <taxon>Dikarya</taxon>
        <taxon>Basidiomycota</taxon>
        <taxon>Pucciniomycotina</taxon>
        <taxon>Pucciniomycetes</taxon>
        <taxon>Pucciniales</taxon>
        <taxon>Pucciniaceae</taxon>
        <taxon>Puccinia</taxon>
    </lineage>
</organism>
<dbReference type="EMBL" id="PGCI01000008">
    <property type="protein sequence ID" value="PLW50941.1"/>
    <property type="molecule type" value="Genomic_DNA"/>
</dbReference>
<dbReference type="AlphaFoldDB" id="A0A2N5SY84"/>
<dbReference type="EMBL" id="PGCI01000737">
    <property type="protein sequence ID" value="PLW18198.1"/>
    <property type="molecule type" value="Genomic_DNA"/>
</dbReference>
<gene>
    <name evidence="2" type="ORF">PCASD_01085</name>
    <name evidence="1" type="ORF">PCASD_16940</name>
</gene>
<proteinExistence type="predicted"/>
<dbReference type="Proteomes" id="UP000235392">
    <property type="component" value="Unassembled WGS sequence"/>
</dbReference>
<protein>
    <submittedName>
        <fullName evidence="1">Uncharacterized protein</fullName>
    </submittedName>
</protein>
<comment type="caution">
    <text evidence="1">The sequence shown here is derived from an EMBL/GenBank/DDBJ whole genome shotgun (WGS) entry which is preliminary data.</text>
</comment>